<dbReference type="OrthoDB" id="2204392at2759"/>
<keyword evidence="3" id="KW-1185">Reference proteome</keyword>
<accession>A0A8H7VG38</accession>
<feature type="compositionally biased region" description="Polar residues" evidence="1">
    <location>
        <begin position="1"/>
        <end position="13"/>
    </location>
</feature>
<organism evidence="2 3">
    <name type="scientific">Circinella minor</name>
    <dbReference type="NCBI Taxonomy" id="1195481"/>
    <lineage>
        <taxon>Eukaryota</taxon>
        <taxon>Fungi</taxon>
        <taxon>Fungi incertae sedis</taxon>
        <taxon>Mucoromycota</taxon>
        <taxon>Mucoromycotina</taxon>
        <taxon>Mucoromycetes</taxon>
        <taxon>Mucorales</taxon>
        <taxon>Lichtheimiaceae</taxon>
        <taxon>Circinella</taxon>
    </lineage>
</organism>
<dbReference type="AlphaFoldDB" id="A0A8H7VG38"/>
<feature type="region of interest" description="Disordered" evidence="1">
    <location>
        <begin position="1"/>
        <end position="82"/>
    </location>
</feature>
<evidence type="ECO:0000256" key="1">
    <source>
        <dbReference type="SAM" id="MobiDB-lite"/>
    </source>
</evidence>
<proteinExistence type="predicted"/>
<name>A0A8H7VG38_9FUNG</name>
<evidence type="ECO:0000313" key="3">
    <source>
        <dbReference type="Proteomes" id="UP000646827"/>
    </source>
</evidence>
<dbReference type="Proteomes" id="UP000646827">
    <property type="component" value="Unassembled WGS sequence"/>
</dbReference>
<gene>
    <name evidence="2" type="ORF">INT45_002744</name>
</gene>
<dbReference type="EMBL" id="JAEPRB010000102">
    <property type="protein sequence ID" value="KAG2221706.1"/>
    <property type="molecule type" value="Genomic_DNA"/>
</dbReference>
<comment type="caution">
    <text evidence="2">The sequence shown here is derived from an EMBL/GenBank/DDBJ whole genome shotgun (WGS) entry which is preliminary data.</text>
</comment>
<reference evidence="2 3" key="1">
    <citation type="submission" date="2020-12" db="EMBL/GenBank/DDBJ databases">
        <title>Metabolic potential, ecology and presence of endohyphal bacteria is reflected in genomic diversity of Mucoromycotina.</title>
        <authorList>
            <person name="Muszewska A."/>
            <person name="Okrasinska A."/>
            <person name="Steczkiewicz K."/>
            <person name="Drgas O."/>
            <person name="Orlowska M."/>
            <person name="Perlinska-Lenart U."/>
            <person name="Aleksandrzak-Piekarczyk T."/>
            <person name="Szatraj K."/>
            <person name="Zielenkiewicz U."/>
            <person name="Pilsyk S."/>
            <person name="Malc E."/>
            <person name="Mieczkowski P."/>
            <person name="Kruszewska J.S."/>
            <person name="Biernat P."/>
            <person name="Pawlowska J."/>
        </authorList>
    </citation>
    <scope>NUCLEOTIDE SEQUENCE [LARGE SCALE GENOMIC DNA]</scope>
    <source>
        <strain evidence="2 3">CBS 142.35</strain>
    </source>
</reference>
<feature type="compositionally biased region" description="Low complexity" evidence="1">
    <location>
        <begin position="14"/>
        <end position="31"/>
    </location>
</feature>
<evidence type="ECO:0000313" key="2">
    <source>
        <dbReference type="EMBL" id="KAG2221706.1"/>
    </source>
</evidence>
<sequence>MSASLSPSLTPDQVTTPTPVTTSLAATTSAPIIPDSTASEMSSQIAHTAPPLSPTPRVPTDPSRVHTTDNTPRPSVTPMSVEPGFFDDEQLRIYYLQLKNNYQDLVNYIYGRKQALLNQRDEILRGIEGVTTSFPYISQPQRAQIESVLLRQQQEALTLDQHITNLDQQLHVDRQAMAHEFHTAFTQHPDHFQNLLMDTEWPTAEVCQDLHLSPPLIHFVRQTLTPIPHNSPLTATHQLHDMQQRLLELEASIQQQQQLHHTTTISQSTQQPISSELPSTARLSATIHDRRQRIKIPKFSNGDPTTAQHWLETYTRTCDFLHFTLEDRLDELNVTLEGPAIKWFSTLRPDQQ</sequence>
<feature type="compositionally biased region" description="Polar residues" evidence="1">
    <location>
        <begin position="36"/>
        <end position="46"/>
    </location>
</feature>
<feature type="compositionally biased region" description="Polar residues" evidence="1">
    <location>
        <begin position="68"/>
        <end position="78"/>
    </location>
</feature>
<protein>
    <submittedName>
        <fullName evidence="2">Uncharacterized protein</fullName>
    </submittedName>
</protein>